<protein>
    <submittedName>
        <fullName evidence="2">Uncharacterized protein</fullName>
    </submittedName>
</protein>
<accession>A0A9Q1GXN6</accession>
<proteinExistence type="predicted"/>
<dbReference type="Proteomes" id="UP001153076">
    <property type="component" value="Unassembled WGS sequence"/>
</dbReference>
<evidence type="ECO:0000256" key="1">
    <source>
        <dbReference type="SAM" id="MobiDB-lite"/>
    </source>
</evidence>
<dbReference type="EMBL" id="JAKOGI010001000">
    <property type="protein sequence ID" value="KAJ8428485.1"/>
    <property type="molecule type" value="Genomic_DNA"/>
</dbReference>
<gene>
    <name evidence="2" type="ORF">Cgig2_029938</name>
</gene>
<keyword evidence="3" id="KW-1185">Reference proteome</keyword>
<dbReference type="OrthoDB" id="1749911at2759"/>
<feature type="region of interest" description="Disordered" evidence="1">
    <location>
        <begin position="59"/>
        <end position="80"/>
    </location>
</feature>
<dbReference type="PANTHER" id="PTHR48235">
    <property type="entry name" value="OS01G0916700 PROTEIN"/>
    <property type="match status" value="1"/>
</dbReference>
<dbReference type="AlphaFoldDB" id="A0A9Q1GXN6"/>
<organism evidence="2 3">
    <name type="scientific">Carnegiea gigantea</name>
    <dbReference type="NCBI Taxonomy" id="171969"/>
    <lineage>
        <taxon>Eukaryota</taxon>
        <taxon>Viridiplantae</taxon>
        <taxon>Streptophyta</taxon>
        <taxon>Embryophyta</taxon>
        <taxon>Tracheophyta</taxon>
        <taxon>Spermatophyta</taxon>
        <taxon>Magnoliopsida</taxon>
        <taxon>eudicotyledons</taxon>
        <taxon>Gunneridae</taxon>
        <taxon>Pentapetalae</taxon>
        <taxon>Caryophyllales</taxon>
        <taxon>Cactineae</taxon>
        <taxon>Cactaceae</taxon>
        <taxon>Cactoideae</taxon>
        <taxon>Echinocereeae</taxon>
        <taxon>Carnegiea</taxon>
    </lineage>
</organism>
<name>A0A9Q1GXN6_9CARY</name>
<evidence type="ECO:0000313" key="2">
    <source>
        <dbReference type="EMBL" id="KAJ8428485.1"/>
    </source>
</evidence>
<dbReference type="PANTHER" id="PTHR48235:SF1">
    <property type="entry name" value="OS01G0916700 PROTEIN"/>
    <property type="match status" value="1"/>
</dbReference>
<evidence type="ECO:0000313" key="3">
    <source>
        <dbReference type="Proteomes" id="UP001153076"/>
    </source>
</evidence>
<reference evidence="2" key="1">
    <citation type="submission" date="2022-04" db="EMBL/GenBank/DDBJ databases">
        <title>Carnegiea gigantea Genome sequencing and assembly v2.</title>
        <authorList>
            <person name="Copetti D."/>
            <person name="Sanderson M.J."/>
            <person name="Burquez A."/>
            <person name="Wojciechowski M.F."/>
        </authorList>
    </citation>
    <scope>NUCLEOTIDE SEQUENCE</scope>
    <source>
        <strain evidence="2">SGP5-SGP5p</strain>
        <tissue evidence="2">Aerial part</tissue>
    </source>
</reference>
<comment type="caution">
    <text evidence="2">The sequence shown here is derived from an EMBL/GenBank/DDBJ whole genome shotgun (WGS) entry which is preliminary data.</text>
</comment>
<sequence>MKHLTLLMRPRVGQFKMISRILQDDDDLEELEDEEPVFVMTDEWREFFAKSEARRQEVSNGVEFRSQPKNWPRNKGRSKGRTWALPMQNLNLCEWKSLSSPHFEHITQVMDKYRRYAQFNMGVTSKLKTFVHQLLMVITGVEPATVFPVNRRFVKQDKGTTSQSRQSNDWQLTPFHSESSCRSQRELAESDVDPFFNVIHHVVVEI</sequence>